<organism evidence="2">
    <name type="scientific">Albugo laibachii Nc14</name>
    <dbReference type="NCBI Taxonomy" id="890382"/>
    <lineage>
        <taxon>Eukaryota</taxon>
        <taxon>Sar</taxon>
        <taxon>Stramenopiles</taxon>
        <taxon>Oomycota</taxon>
        <taxon>Peronosporomycetes</taxon>
        <taxon>Albuginales</taxon>
        <taxon>Albuginaceae</taxon>
        <taxon>Albugo</taxon>
    </lineage>
</organism>
<dbReference type="AlphaFoldDB" id="F0W6Y3"/>
<evidence type="ECO:0000313" key="2">
    <source>
        <dbReference type="EMBL" id="CCA16878.1"/>
    </source>
</evidence>
<feature type="compositionally biased region" description="Polar residues" evidence="1">
    <location>
        <begin position="21"/>
        <end position="33"/>
    </location>
</feature>
<proteinExistence type="predicted"/>
<reference evidence="2" key="2">
    <citation type="submission" date="2011-02" db="EMBL/GenBank/DDBJ databases">
        <authorList>
            <person name="MacLean D."/>
        </authorList>
    </citation>
    <scope>NUCLEOTIDE SEQUENCE</scope>
</reference>
<name>F0W6Y3_9STRA</name>
<feature type="region of interest" description="Disordered" evidence="1">
    <location>
        <begin position="1"/>
        <end position="33"/>
    </location>
</feature>
<accession>F0W6Y3</accession>
<reference evidence="2" key="1">
    <citation type="journal article" date="2011" name="PLoS Biol.">
        <title>Gene gain and loss during evolution of obligate parasitism in the white rust pathogen of Arabidopsis thaliana.</title>
        <authorList>
            <person name="Kemen E."/>
            <person name="Gardiner A."/>
            <person name="Schultz-Larsen T."/>
            <person name="Kemen A.C."/>
            <person name="Balmuth A.L."/>
            <person name="Robert-Seilaniantz A."/>
            <person name="Bailey K."/>
            <person name="Holub E."/>
            <person name="Studholme D.J."/>
            <person name="Maclean D."/>
            <person name="Jones J.D."/>
        </authorList>
    </citation>
    <scope>NUCLEOTIDE SEQUENCE</scope>
</reference>
<dbReference type="EMBL" id="FR824072">
    <property type="protein sequence ID" value="CCA16878.1"/>
    <property type="molecule type" value="Genomic_DNA"/>
</dbReference>
<protein>
    <submittedName>
        <fullName evidence="2">AlNc14C27G2619 protein</fullName>
    </submittedName>
</protein>
<gene>
    <name evidence="2" type="primary">AlNc14C27G2619</name>
    <name evidence="2" type="ORF">ALNC14_030210</name>
</gene>
<evidence type="ECO:0000256" key="1">
    <source>
        <dbReference type="SAM" id="MobiDB-lite"/>
    </source>
</evidence>
<dbReference type="HOGENOM" id="CLU_1520523_0_0_1"/>
<sequence length="177" mass="19953">MVTWSMKLNEVEPVAARNENDTSTKTAQKQQGKNQATIKLQAAVISWFIELNKRWEEHITAVESELKIIKAVTPCGGESSEEEKAECDIPYVKKKTKEDSNDSPIDGLRVSTYRKTVAFMKLFLDSGFTLDENMENFKVALMMYRERAKAGVAEFLAHGGVASPRKGSVLKHMRDDH</sequence>